<accession>A0A0C9Y8R3</accession>
<dbReference type="OrthoDB" id="1658at2759"/>
<dbReference type="GO" id="GO:0004663">
    <property type="term" value="F:Rab geranylgeranyltransferase activity"/>
    <property type="evidence" value="ECO:0007669"/>
    <property type="project" value="UniProtKB-UniRule"/>
</dbReference>
<gene>
    <name evidence="11" type="ORF">K443DRAFT_89184</name>
</gene>
<dbReference type="InterPro" id="IPR002088">
    <property type="entry name" value="Prenyl_trans_a"/>
</dbReference>
<dbReference type="STRING" id="1095629.A0A0C9Y8R3"/>
<evidence type="ECO:0000256" key="1">
    <source>
        <dbReference type="ARBA" id="ARBA00006734"/>
    </source>
</evidence>
<reference evidence="11 12" key="1">
    <citation type="submission" date="2014-04" db="EMBL/GenBank/DDBJ databases">
        <authorList>
            <consortium name="DOE Joint Genome Institute"/>
            <person name="Kuo A."/>
            <person name="Kohler A."/>
            <person name="Nagy L.G."/>
            <person name="Floudas D."/>
            <person name="Copeland A."/>
            <person name="Barry K.W."/>
            <person name="Cichocki N."/>
            <person name="Veneault-Fourrey C."/>
            <person name="LaButti K."/>
            <person name="Lindquist E.A."/>
            <person name="Lipzen A."/>
            <person name="Lundell T."/>
            <person name="Morin E."/>
            <person name="Murat C."/>
            <person name="Sun H."/>
            <person name="Tunlid A."/>
            <person name="Henrissat B."/>
            <person name="Grigoriev I.V."/>
            <person name="Hibbett D.S."/>
            <person name="Martin F."/>
            <person name="Nordberg H.P."/>
            <person name="Cantor M.N."/>
            <person name="Hua S.X."/>
        </authorList>
    </citation>
    <scope>NUCLEOTIDE SEQUENCE [LARGE SCALE GENOMIC DNA]</scope>
    <source>
        <strain evidence="11 12">LaAM-08-1</strain>
    </source>
</reference>
<comment type="catalytic activity">
    <reaction evidence="8 9">
        <text>geranylgeranyl diphosphate + L-cysteinyl-[protein] = S-geranylgeranyl-L-cysteinyl-[protein] + diphosphate</text>
        <dbReference type="Rhea" id="RHEA:21240"/>
        <dbReference type="Rhea" id="RHEA-COMP:10131"/>
        <dbReference type="Rhea" id="RHEA-COMP:11537"/>
        <dbReference type="ChEBI" id="CHEBI:29950"/>
        <dbReference type="ChEBI" id="CHEBI:33019"/>
        <dbReference type="ChEBI" id="CHEBI:57533"/>
        <dbReference type="ChEBI" id="CHEBI:86021"/>
        <dbReference type="EC" id="2.5.1.60"/>
    </reaction>
</comment>
<reference evidence="12" key="2">
    <citation type="submission" date="2015-01" db="EMBL/GenBank/DDBJ databases">
        <title>Evolutionary Origins and Diversification of the Mycorrhizal Mutualists.</title>
        <authorList>
            <consortium name="DOE Joint Genome Institute"/>
            <consortium name="Mycorrhizal Genomics Consortium"/>
            <person name="Kohler A."/>
            <person name="Kuo A."/>
            <person name="Nagy L.G."/>
            <person name="Floudas D."/>
            <person name="Copeland A."/>
            <person name="Barry K.W."/>
            <person name="Cichocki N."/>
            <person name="Veneault-Fourrey C."/>
            <person name="LaButti K."/>
            <person name="Lindquist E.A."/>
            <person name="Lipzen A."/>
            <person name="Lundell T."/>
            <person name="Morin E."/>
            <person name="Murat C."/>
            <person name="Riley R."/>
            <person name="Ohm R."/>
            <person name="Sun H."/>
            <person name="Tunlid A."/>
            <person name="Henrissat B."/>
            <person name="Grigoriev I.V."/>
            <person name="Hibbett D.S."/>
            <person name="Martin F."/>
        </authorList>
    </citation>
    <scope>NUCLEOTIDE SEQUENCE [LARGE SCALE GENOMIC DNA]</scope>
    <source>
        <strain evidence="12">LaAM-08-1</strain>
    </source>
</reference>
<comment type="similarity">
    <text evidence="1 9">Belongs to the protein prenyltransferase subunit alpha family.</text>
</comment>
<evidence type="ECO:0000256" key="7">
    <source>
        <dbReference type="ARBA" id="ARBA00031267"/>
    </source>
</evidence>
<dbReference type="EMBL" id="KN838552">
    <property type="protein sequence ID" value="KIK06622.1"/>
    <property type="molecule type" value="Genomic_DNA"/>
</dbReference>
<keyword evidence="12" id="KW-1185">Reference proteome</keyword>
<name>A0A0C9Y8R3_9AGAR</name>
<evidence type="ECO:0000256" key="3">
    <source>
        <dbReference type="ARBA" id="ARBA00014772"/>
    </source>
</evidence>
<evidence type="ECO:0000256" key="5">
    <source>
        <dbReference type="ARBA" id="ARBA00022679"/>
    </source>
</evidence>
<feature type="compositionally biased region" description="Basic and acidic residues" evidence="10">
    <location>
        <begin position="20"/>
        <end position="30"/>
    </location>
</feature>
<dbReference type="EC" id="2.5.1.60" evidence="2 9"/>
<evidence type="ECO:0000313" key="11">
    <source>
        <dbReference type="EMBL" id="KIK06622.1"/>
    </source>
</evidence>
<evidence type="ECO:0000313" key="12">
    <source>
        <dbReference type="Proteomes" id="UP000054477"/>
    </source>
</evidence>
<feature type="region of interest" description="Disordered" evidence="10">
    <location>
        <begin position="1"/>
        <end position="30"/>
    </location>
</feature>
<dbReference type="PANTHER" id="PTHR11129">
    <property type="entry name" value="PROTEIN FARNESYLTRANSFERASE ALPHA SUBUNIT/RAB GERANYLGERANYL TRANSFERASE ALPHA SUBUNIT"/>
    <property type="match status" value="1"/>
</dbReference>
<evidence type="ECO:0000256" key="6">
    <source>
        <dbReference type="ARBA" id="ARBA00022737"/>
    </source>
</evidence>
<dbReference type="Proteomes" id="UP000054477">
    <property type="component" value="Unassembled WGS sequence"/>
</dbReference>
<feature type="compositionally biased region" description="Basic residues" evidence="10">
    <location>
        <begin position="8"/>
        <end position="17"/>
    </location>
</feature>
<keyword evidence="6" id="KW-0677">Repeat</keyword>
<dbReference type="Pfam" id="PF01239">
    <property type="entry name" value="PPTA"/>
    <property type="match status" value="5"/>
</dbReference>
<dbReference type="Gene3D" id="1.25.40.120">
    <property type="entry name" value="Protein prenylyltransferase"/>
    <property type="match status" value="1"/>
</dbReference>
<dbReference type="SUPFAM" id="SSF48439">
    <property type="entry name" value="Protein prenylyltransferase"/>
    <property type="match status" value="1"/>
</dbReference>
<sequence length="354" mass="41989">MRSPYSLQRKHGVKRIRQTAQDREAKRQREQSRIKDYLALTNVILTGKKNKDWSEDAFNLTTRILQLNPEFYTAWNYRRNIFAWINFASSHQGILKILSEDLSMTMTALKAHPKVYWIWNHRRWCLENIPDLSESDPNDNTWKKEAWDRELFVVEKMLDSDPRNFHAWDYRRYILANMPIPRPPASELAYTSRKIESNFSNFSAWHQRSKVLSSLWESGDLDESKSKEKDRNIWCAEFELIRNAMYTDPNDQSVWMYHRWLVGSSKSCLLVIAHHLIASVRECHCCLSSNNFNVFNIGCMESIVCYKRMLIKDHATDVDLAMLTRECNGMLQQLQELDPLRRRRYEDLVGTLLK</sequence>
<evidence type="ECO:0000256" key="4">
    <source>
        <dbReference type="ARBA" id="ARBA00022602"/>
    </source>
</evidence>
<dbReference type="PROSITE" id="PS51147">
    <property type="entry name" value="PFTA"/>
    <property type="match status" value="5"/>
</dbReference>
<proteinExistence type="inferred from homology"/>
<evidence type="ECO:0000256" key="10">
    <source>
        <dbReference type="SAM" id="MobiDB-lite"/>
    </source>
</evidence>
<organism evidence="11 12">
    <name type="scientific">Laccaria amethystina LaAM-08-1</name>
    <dbReference type="NCBI Taxonomy" id="1095629"/>
    <lineage>
        <taxon>Eukaryota</taxon>
        <taxon>Fungi</taxon>
        <taxon>Dikarya</taxon>
        <taxon>Basidiomycota</taxon>
        <taxon>Agaricomycotina</taxon>
        <taxon>Agaricomycetes</taxon>
        <taxon>Agaricomycetidae</taxon>
        <taxon>Agaricales</taxon>
        <taxon>Agaricineae</taxon>
        <taxon>Hydnangiaceae</taxon>
        <taxon>Laccaria</taxon>
    </lineage>
</organism>
<dbReference type="AlphaFoldDB" id="A0A0C9Y8R3"/>
<dbReference type="GO" id="GO:0097354">
    <property type="term" value="P:prenylation"/>
    <property type="evidence" value="ECO:0007669"/>
    <property type="project" value="UniProtKB-UniRule"/>
</dbReference>
<comment type="function">
    <text evidence="9">Catalyzes the transfer of a geranyl-geranyl moiety from geranyl-geranyl pyrophosphate to cysteines occuring in specific C-terminal amino acid sequences.</text>
</comment>
<evidence type="ECO:0000256" key="2">
    <source>
        <dbReference type="ARBA" id="ARBA00012656"/>
    </source>
</evidence>
<dbReference type="PANTHER" id="PTHR11129:SF2">
    <property type="entry name" value="GERANYLGERANYL TRANSFERASE TYPE-2 SUBUNIT ALPHA"/>
    <property type="match status" value="1"/>
</dbReference>
<dbReference type="GO" id="GO:0005968">
    <property type="term" value="C:Rab-protein geranylgeranyltransferase complex"/>
    <property type="evidence" value="ECO:0007669"/>
    <property type="project" value="TreeGrafter"/>
</dbReference>
<keyword evidence="4 9" id="KW-0637">Prenyltransferase</keyword>
<evidence type="ECO:0000256" key="8">
    <source>
        <dbReference type="ARBA" id="ARBA00047658"/>
    </source>
</evidence>
<evidence type="ECO:0000256" key="9">
    <source>
        <dbReference type="RuleBase" id="RU367120"/>
    </source>
</evidence>
<dbReference type="FunFam" id="1.25.40.120:FF:000035">
    <property type="entry name" value="Geranylgeranyl transferase type-2 subunit alpha"/>
    <property type="match status" value="1"/>
</dbReference>
<protein>
    <recommendedName>
        <fullName evidence="3 9">Geranylgeranyl transferase type-2 subunit alpha</fullName>
        <ecNumber evidence="2 9">2.5.1.60</ecNumber>
    </recommendedName>
    <alternativeName>
        <fullName evidence="7 9">Geranylgeranyl transferase type II subunit alpha</fullName>
    </alternativeName>
</protein>
<keyword evidence="5 9" id="KW-0808">Transferase</keyword>
<dbReference type="HOGENOM" id="CLU_031996_1_0_1"/>